<proteinExistence type="predicted"/>
<dbReference type="KEGG" id="csg:Cylst_4812"/>
<sequence>MLSNENIPIGFKLFCATPELRIRYFAQANCCVIIFLLPFIVLFMGHIFLLFFTLYEILNIGIVPVMQEILQKITEYWIFPFSFLLLGVATSHALWITFGITEFLAVDDSLIVIKRLLWMSKDQEVTRMNIQYFQQVKDGGEGEDSFPSWGLELITNQKKYDGNISIPSWIPESTINGMIYKKIILLDKQSIEKSDWLGTVLADFYKVEFHSSEKRQ</sequence>
<reference evidence="2 3" key="1">
    <citation type="submission" date="2012-06" db="EMBL/GenBank/DDBJ databases">
        <title>Finished chromosome of genome of Cylindrospermum stagnale PCC 7417.</title>
        <authorList>
            <consortium name="US DOE Joint Genome Institute"/>
            <person name="Gugger M."/>
            <person name="Coursin T."/>
            <person name="Rippka R."/>
            <person name="Tandeau De Marsac N."/>
            <person name="Huntemann M."/>
            <person name="Wei C.-L."/>
            <person name="Han J."/>
            <person name="Detter J.C."/>
            <person name="Han C."/>
            <person name="Tapia R."/>
            <person name="Chen A."/>
            <person name="Kyrpides N."/>
            <person name="Mavromatis K."/>
            <person name="Markowitz V."/>
            <person name="Szeto E."/>
            <person name="Ivanova N."/>
            <person name="Pagani I."/>
            <person name="Pati A."/>
            <person name="Goodwin L."/>
            <person name="Nordberg H.P."/>
            <person name="Cantor M.N."/>
            <person name="Hua S.X."/>
            <person name="Woyke T."/>
            <person name="Kerfeld C.A."/>
        </authorList>
    </citation>
    <scope>NUCLEOTIDE SEQUENCE [LARGE SCALE GENOMIC DNA]</scope>
    <source>
        <strain evidence="2 3">PCC 7417</strain>
    </source>
</reference>
<dbReference type="STRING" id="56107.Cylst_4812"/>
<keyword evidence="1" id="KW-0812">Transmembrane</keyword>
<name>K9X322_9NOST</name>
<dbReference type="OrthoDB" id="3078568at2"/>
<feature type="transmembrane region" description="Helical" evidence="1">
    <location>
        <begin position="30"/>
        <end position="57"/>
    </location>
</feature>
<dbReference type="RefSeq" id="WP_015210105.1">
    <property type="nucleotide sequence ID" value="NC_019757.1"/>
</dbReference>
<dbReference type="AlphaFoldDB" id="K9X322"/>
<dbReference type="EMBL" id="CP003642">
    <property type="protein sequence ID" value="AFZ26868.1"/>
    <property type="molecule type" value="Genomic_DNA"/>
</dbReference>
<evidence type="ECO:0000313" key="2">
    <source>
        <dbReference type="EMBL" id="AFZ26868.1"/>
    </source>
</evidence>
<feature type="transmembrane region" description="Helical" evidence="1">
    <location>
        <begin position="77"/>
        <end position="106"/>
    </location>
</feature>
<keyword evidence="1" id="KW-0472">Membrane</keyword>
<keyword evidence="1" id="KW-1133">Transmembrane helix</keyword>
<organism evidence="2 3">
    <name type="scientific">Cylindrospermum stagnale PCC 7417</name>
    <dbReference type="NCBI Taxonomy" id="56107"/>
    <lineage>
        <taxon>Bacteria</taxon>
        <taxon>Bacillati</taxon>
        <taxon>Cyanobacteriota</taxon>
        <taxon>Cyanophyceae</taxon>
        <taxon>Nostocales</taxon>
        <taxon>Nostocaceae</taxon>
        <taxon>Cylindrospermum</taxon>
    </lineage>
</organism>
<accession>K9X322</accession>
<gene>
    <name evidence="2" type="ORF">Cylst_4812</name>
</gene>
<dbReference type="Proteomes" id="UP000010475">
    <property type="component" value="Chromosome"/>
</dbReference>
<protein>
    <submittedName>
        <fullName evidence="2">Uncharacterized protein</fullName>
    </submittedName>
</protein>
<evidence type="ECO:0000256" key="1">
    <source>
        <dbReference type="SAM" id="Phobius"/>
    </source>
</evidence>
<dbReference type="HOGENOM" id="CLU_1275944_0_0_3"/>
<keyword evidence="3" id="KW-1185">Reference proteome</keyword>
<evidence type="ECO:0000313" key="3">
    <source>
        <dbReference type="Proteomes" id="UP000010475"/>
    </source>
</evidence>